<keyword evidence="1" id="KW-0653">Protein transport</keyword>
<accession>A0A7R9A4U9</accession>
<evidence type="ECO:0008006" key="6">
    <source>
        <dbReference type="Google" id="ProtNLM"/>
    </source>
</evidence>
<dbReference type="AlphaFoldDB" id="A0A7R9A4U9"/>
<keyword evidence="3" id="KW-0812">Transmembrane</keyword>
<protein>
    <recommendedName>
        <fullName evidence="6">Peptide transporter</fullName>
    </recommendedName>
</protein>
<evidence type="ECO:0000256" key="3">
    <source>
        <dbReference type="SAM" id="Phobius"/>
    </source>
</evidence>
<dbReference type="PANTHER" id="PTHR11654">
    <property type="entry name" value="OLIGOPEPTIDE TRANSPORTER-RELATED"/>
    <property type="match status" value="1"/>
</dbReference>
<proteinExistence type="predicted"/>
<keyword evidence="3" id="KW-1133">Transmembrane helix</keyword>
<name>A0A7R9A4U9_9CRUS</name>
<keyword evidence="1" id="KW-0571">Peptide transport</keyword>
<gene>
    <name evidence="4" type="ORF">DSTB1V02_LOCUS8091</name>
</gene>
<dbReference type="OrthoDB" id="205993at2759"/>
<reference evidence="4" key="1">
    <citation type="submission" date="2020-11" db="EMBL/GenBank/DDBJ databases">
        <authorList>
            <person name="Tran Van P."/>
        </authorList>
    </citation>
    <scope>NUCLEOTIDE SEQUENCE</scope>
</reference>
<keyword evidence="3" id="KW-0472">Membrane</keyword>
<dbReference type="InterPro" id="IPR036259">
    <property type="entry name" value="MFS_trans_sf"/>
</dbReference>
<dbReference type="SUPFAM" id="SSF103473">
    <property type="entry name" value="MFS general substrate transporter"/>
    <property type="match status" value="1"/>
</dbReference>
<dbReference type="EMBL" id="CAJPEV010001774">
    <property type="protein sequence ID" value="CAG0894280.1"/>
    <property type="molecule type" value="Genomic_DNA"/>
</dbReference>
<keyword evidence="1" id="KW-0813">Transport</keyword>
<evidence type="ECO:0000256" key="1">
    <source>
        <dbReference type="ARBA" id="ARBA00022856"/>
    </source>
</evidence>
<feature type="transmembrane region" description="Helical" evidence="3">
    <location>
        <begin position="65"/>
        <end position="85"/>
    </location>
</feature>
<sequence length="155" mass="17231">MSDEEKTKDSKDVEHSDEKKLPYPKAVFFIISNEFCERFGFYGMRTILVLYLKNVLGYDDDNATIIYHIFNMLCYFTPVIGAIISDTLLGKFRNKAALSDSSLFKNPPLNAPSSGGTSHGKPDQKGTSTYQVTAVIPEVVWTLISLPPGEAIVKT</sequence>
<feature type="region of interest" description="Disordered" evidence="2">
    <location>
        <begin position="107"/>
        <end position="128"/>
    </location>
</feature>
<evidence type="ECO:0000256" key="2">
    <source>
        <dbReference type="SAM" id="MobiDB-lite"/>
    </source>
</evidence>
<keyword evidence="5" id="KW-1185">Reference proteome</keyword>
<organism evidence="4">
    <name type="scientific">Darwinula stevensoni</name>
    <dbReference type="NCBI Taxonomy" id="69355"/>
    <lineage>
        <taxon>Eukaryota</taxon>
        <taxon>Metazoa</taxon>
        <taxon>Ecdysozoa</taxon>
        <taxon>Arthropoda</taxon>
        <taxon>Crustacea</taxon>
        <taxon>Oligostraca</taxon>
        <taxon>Ostracoda</taxon>
        <taxon>Podocopa</taxon>
        <taxon>Podocopida</taxon>
        <taxon>Darwinulocopina</taxon>
        <taxon>Darwinuloidea</taxon>
        <taxon>Darwinulidae</taxon>
        <taxon>Darwinula</taxon>
    </lineage>
</organism>
<dbReference type="Gene3D" id="1.20.1250.20">
    <property type="entry name" value="MFS general substrate transporter like domains"/>
    <property type="match status" value="1"/>
</dbReference>
<evidence type="ECO:0000313" key="5">
    <source>
        <dbReference type="Proteomes" id="UP000677054"/>
    </source>
</evidence>
<evidence type="ECO:0000313" key="4">
    <source>
        <dbReference type="EMBL" id="CAD7248271.1"/>
    </source>
</evidence>
<dbReference type="Proteomes" id="UP000677054">
    <property type="component" value="Unassembled WGS sequence"/>
</dbReference>
<dbReference type="GO" id="GO:0015833">
    <property type="term" value="P:peptide transport"/>
    <property type="evidence" value="ECO:0007669"/>
    <property type="project" value="UniProtKB-KW"/>
</dbReference>
<dbReference type="EMBL" id="LR901291">
    <property type="protein sequence ID" value="CAD7248271.1"/>
    <property type="molecule type" value="Genomic_DNA"/>
</dbReference>